<gene>
    <name evidence="2" type="ORF">Godav_022403</name>
</gene>
<evidence type="ECO:0000313" key="3">
    <source>
        <dbReference type="Proteomes" id="UP000593561"/>
    </source>
</evidence>
<protein>
    <submittedName>
        <fullName evidence="2">Uncharacterized protein</fullName>
    </submittedName>
</protein>
<proteinExistence type="predicted"/>
<organism evidence="2 3">
    <name type="scientific">Gossypium davidsonii</name>
    <name type="common">Davidson's cotton</name>
    <name type="synonym">Gossypium klotzschianum subsp. davidsonii</name>
    <dbReference type="NCBI Taxonomy" id="34287"/>
    <lineage>
        <taxon>Eukaryota</taxon>
        <taxon>Viridiplantae</taxon>
        <taxon>Streptophyta</taxon>
        <taxon>Embryophyta</taxon>
        <taxon>Tracheophyta</taxon>
        <taxon>Spermatophyta</taxon>
        <taxon>Magnoliopsida</taxon>
        <taxon>eudicotyledons</taxon>
        <taxon>Gunneridae</taxon>
        <taxon>Pentapetalae</taxon>
        <taxon>rosids</taxon>
        <taxon>malvids</taxon>
        <taxon>Malvales</taxon>
        <taxon>Malvaceae</taxon>
        <taxon>Malvoideae</taxon>
        <taxon>Gossypium</taxon>
    </lineage>
</organism>
<comment type="caution">
    <text evidence="2">The sequence shown here is derived from an EMBL/GenBank/DDBJ whole genome shotgun (WGS) entry which is preliminary data.</text>
</comment>
<sequence>MENDLANLSLDNEEKEILQIQSAAEPVKDIYDIYLVGCFLIASVIHFPTMRSTMVNFWHP</sequence>
<accession>A0A7J8T980</accession>
<keyword evidence="1" id="KW-0812">Transmembrane</keyword>
<feature type="non-terminal residue" evidence="2">
    <location>
        <position position="60"/>
    </location>
</feature>
<name>A0A7J8T980_GOSDV</name>
<dbReference type="AlphaFoldDB" id="A0A7J8T980"/>
<dbReference type="Proteomes" id="UP000593561">
    <property type="component" value="Unassembled WGS sequence"/>
</dbReference>
<feature type="transmembrane region" description="Helical" evidence="1">
    <location>
        <begin position="33"/>
        <end position="50"/>
    </location>
</feature>
<keyword evidence="1" id="KW-1133">Transmembrane helix</keyword>
<keyword evidence="1" id="KW-0472">Membrane</keyword>
<evidence type="ECO:0000256" key="1">
    <source>
        <dbReference type="SAM" id="Phobius"/>
    </source>
</evidence>
<evidence type="ECO:0000313" key="2">
    <source>
        <dbReference type="EMBL" id="MBA0634907.1"/>
    </source>
</evidence>
<dbReference type="EMBL" id="JABFAC010239827">
    <property type="protein sequence ID" value="MBA0634907.1"/>
    <property type="molecule type" value="Genomic_DNA"/>
</dbReference>
<reference evidence="2 3" key="1">
    <citation type="journal article" date="2019" name="Genome Biol. Evol.">
        <title>Insights into the evolution of the New World diploid cottons (Gossypium, subgenus Houzingenia) based on genome sequencing.</title>
        <authorList>
            <person name="Grover C.E."/>
            <person name="Arick M.A. 2nd"/>
            <person name="Thrash A."/>
            <person name="Conover J.L."/>
            <person name="Sanders W.S."/>
            <person name="Peterson D.G."/>
            <person name="Frelichowski J.E."/>
            <person name="Scheffler J.A."/>
            <person name="Scheffler B.E."/>
            <person name="Wendel J.F."/>
        </authorList>
    </citation>
    <scope>NUCLEOTIDE SEQUENCE [LARGE SCALE GENOMIC DNA]</scope>
    <source>
        <strain evidence="2">27</strain>
        <tissue evidence="2">Leaf</tissue>
    </source>
</reference>
<keyword evidence="3" id="KW-1185">Reference proteome</keyword>